<dbReference type="Pfam" id="PF03829">
    <property type="entry name" value="PTSIIA_gutA"/>
    <property type="match status" value="1"/>
</dbReference>
<keyword evidence="3" id="KW-1185">Reference proteome</keyword>
<name>F5RIZ4_9FIRM</name>
<sequence length="119" mass="13149">MMKYEATVTAIGDFVLPFMQTRESVILFNKDVPYEYENMVVAHTKGELSADIVPGDRLTLADRSYTVTAVGDEAMKTLRANGHCTIVFTGKDAVELPGQIMVKGDGVPRFMVGDVIRFE</sequence>
<evidence type="ECO:0000313" key="2">
    <source>
        <dbReference type="EMBL" id="EGK62432.1"/>
    </source>
</evidence>
<dbReference type="eggNOG" id="COG3731">
    <property type="taxonomic scope" value="Bacteria"/>
</dbReference>
<organism evidence="2 3">
    <name type="scientific">Centipeda periodontii DSM 2778</name>
    <dbReference type="NCBI Taxonomy" id="888060"/>
    <lineage>
        <taxon>Bacteria</taxon>
        <taxon>Bacillati</taxon>
        <taxon>Bacillota</taxon>
        <taxon>Negativicutes</taxon>
        <taxon>Selenomonadales</taxon>
        <taxon>Selenomonadaceae</taxon>
        <taxon>Centipeda</taxon>
    </lineage>
</organism>
<dbReference type="GO" id="GO:0008982">
    <property type="term" value="F:protein-N(PI)-phosphohistidine-sugar phosphotransferase activity"/>
    <property type="evidence" value="ECO:0007669"/>
    <property type="project" value="InterPro"/>
</dbReference>
<dbReference type="SUPFAM" id="SSF141530">
    <property type="entry name" value="PTSIIA/GutA-like"/>
    <property type="match status" value="1"/>
</dbReference>
<dbReference type="GO" id="GO:0016301">
    <property type="term" value="F:kinase activity"/>
    <property type="evidence" value="ECO:0007669"/>
    <property type="project" value="TreeGrafter"/>
</dbReference>
<keyword evidence="2" id="KW-0808">Transferase</keyword>
<dbReference type="AlphaFoldDB" id="F5RIZ4"/>
<dbReference type="HOGENOM" id="CLU_138435_0_0_9"/>
<reference evidence="2 3" key="1">
    <citation type="submission" date="2011-04" db="EMBL/GenBank/DDBJ databases">
        <authorList>
            <person name="Muzny D."/>
            <person name="Qin X."/>
            <person name="Deng J."/>
            <person name="Jiang H."/>
            <person name="Liu Y."/>
            <person name="Qu J."/>
            <person name="Song X.-Z."/>
            <person name="Zhang L."/>
            <person name="Thornton R."/>
            <person name="Coyle M."/>
            <person name="Francisco L."/>
            <person name="Jackson L."/>
            <person name="Javaid M."/>
            <person name="Korchina V."/>
            <person name="Kovar C."/>
            <person name="Mata R."/>
            <person name="Mathew T."/>
            <person name="Ngo R."/>
            <person name="Nguyen L."/>
            <person name="Nguyen N."/>
            <person name="Okwuonu G."/>
            <person name="Ongeri F."/>
            <person name="Pham C."/>
            <person name="Simmons D."/>
            <person name="Wilczek-Boney K."/>
            <person name="Hale W."/>
            <person name="Jakkamsetti A."/>
            <person name="Pham P."/>
            <person name="Ruth R."/>
            <person name="San Lucas F."/>
            <person name="Warren J."/>
            <person name="Zhang J."/>
            <person name="Zhao Z."/>
            <person name="Zhou C."/>
            <person name="Zhu D."/>
            <person name="Lee S."/>
            <person name="Bess C."/>
            <person name="Blankenburg K."/>
            <person name="Forbes L."/>
            <person name="Fu Q."/>
            <person name="Gubbala S."/>
            <person name="Hirani K."/>
            <person name="Jayaseelan J.C."/>
            <person name="Lara F."/>
            <person name="Munidasa M."/>
            <person name="Palculict T."/>
            <person name="Patil S."/>
            <person name="Pu L.-L."/>
            <person name="Saada N."/>
            <person name="Tang L."/>
            <person name="Weissenberger G."/>
            <person name="Zhu Y."/>
            <person name="Hemphill L."/>
            <person name="Shang Y."/>
            <person name="Youmans B."/>
            <person name="Ayvaz T."/>
            <person name="Ross M."/>
            <person name="Santibanez J."/>
            <person name="Aqrawi P."/>
            <person name="Gross S."/>
            <person name="Joshi V."/>
            <person name="Fowler G."/>
            <person name="Nazareth L."/>
            <person name="Reid J."/>
            <person name="Worley K."/>
            <person name="Petrosino J."/>
            <person name="Highlander S."/>
            <person name="Gibbs R."/>
        </authorList>
    </citation>
    <scope>NUCLEOTIDE SEQUENCE [LARGE SCALE GENOMIC DNA]</scope>
    <source>
        <strain evidence="2 3">DSM 2778</strain>
    </source>
</reference>
<comment type="caution">
    <text evidence="2">The sequence shown here is derived from an EMBL/GenBank/DDBJ whole genome shotgun (WGS) entry which is preliminary data.</text>
</comment>
<protein>
    <submittedName>
        <fullName evidence="2">Protein-N(Pi)-phosphohistidine--sugar phosphotransferase</fullName>
    </submittedName>
</protein>
<accession>F5RIZ4</accession>
<dbReference type="InterPro" id="IPR036665">
    <property type="entry name" value="PTS_IIA_glucitol/sorbitol_sf"/>
</dbReference>
<dbReference type="Proteomes" id="UP000004067">
    <property type="component" value="Unassembled WGS sequence"/>
</dbReference>
<gene>
    <name evidence="2" type="ORF">HMPREF9081_0179</name>
</gene>
<dbReference type="GO" id="GO:0009401">
    <property type="term" value="P:phosphoenolpyruvate-dependent sugar phosphotransferase system"/>
    <property type="evidence" value="ECO:0007669"/>
    <property type="project" value="InterPro"/>
</dbReference>
<dbReference type="PROSITE" id="PS51097">
    <property type="entry name" value="PTS_EIIA_TYPE_5"/>
    <property type="match status" value="1"/>
</dbReference>
<dbReference type="STRING" id="888060.HMPREF9081_0179"/>
<evidence type="ECO:0000256" key="1">
    <source>
        <dbReference type="PROSITE-ProRule" id="PRU00420"/>
    </source>
</evidence>
<dbReference type="EMBL" id="AFHQ01000004">
    <property type="protein sequence ID" value="EGK62432.1"/>
    <property type="molecule type" value="Genomic_DNA"/>
</dbReference>
<dbReference type="PANTHER" id="PTHR40398">
    <property type="entry name" value="PTS SYSTEM GLUCITOL/SORBITOL-SPECIFIC EIIA COMPONENT"/>
    <property type="match status" value="1"/>
</dbReference>
<dbReference type="InterPro" id="IPR004716">
    <property type="entry name" value="PTS_IIA_glucitol/sorbitol-sp"/>
</dbReference>
<proteinExistence type="predicted"/>
<feature type="modified residue" description="Phosphohistidine; by HPr" evidence="1">
    <location>
        <position position="43"/>
    </location>
</feature>
<dbReference type="Gene3D" id="2.40.33.40">
    <property type="entry name" value="Phosphotransferase system, glucitol/sorbitol-specific IIA component"/>
    <property type="match status" value="1"/>
</dbReference>
<evidence type="ECO:0000313" key="3">
    <source>
        <dbReference type="Proteomes" id="UP000004067"/>
    </source>
</evidence>
<dbReference type="PANTHER" id="PTHR40398:SF1">
    <property type="entry name" value="PTS SYSTEM GLUCITOL_SORBITOL-SPECIFIC EIIA COMPONENT"/>
    <property type="match status" value="1"/>
</dbReference>
<dbReference type="GO" id="GO:0005737">
    <property type="term" value="C:cytoplasm"/>
    <property type="evidence" value="ECO:0007669"/>
    <property type="project" value="InterPro"/>
</dbReference>